<dbReference type="KEGG" id="smai:EXU30_00340"/>
<keyword evidence="6" id="KW-1185">Reference proteome</keyword>
<evidence type="ECO:0000313" key="5">
    <source>
        <dbReference type="EMBL" id="QBF81318.1"/>
    </source>
</evidence>
<evidence type="ECO:0000313" key="3">
    <source>
        <dbReference type="EMBL" id="QBF81299.1"/>
    </source>
</evidence>
<evidence type="ECO:0000313" key="1">
    <source>
        <dbReference type="EMBL" id="QBF81282.1"/>
    </source>
</evidence>
<dbReference type="KEGG" id="smai:EXU30_00295"/>
<dbReference type="EMBL" id="CP036200">
    <property type="protein sequence ID" value="QBF81318.1"/>
    <property type="molecule type" value="Genomic_DNA"/>
</dbReference>
<dbReference type="Proteomes" id="UP000291106">
    <property type="component" value="Chromosome"/>
</dbReference>
<dbReference type="KEGG" id="smai:EXU30_00200"/>
<protein>
    <submittedName>
        <fullName evidence="1">Uncharacterized protein</fullName>
    </submittedName>
</protein>
<dbReference type="KEGG" id="smai:EXU30_00245"/>
<evidence type="ECO:0000313" key="2">
    <source>
        <dbReference type="EMBL" id="QBF81290.1"/>
    </source>
</evidence>
<dbReference type="EMBL" id="CP036200">
    <property type="protein sequence ID" value="QBF81309.1"/>
    <property type="molecule type" value="Genomic_DNA"/>
</dbReference>
<dbReference type="AlphaFoldDB" id="A0A411PCW8"/>
<dbReference type="EMBL" id="CP036200">
    <property type="protein sequence ID" value="QBF81282.1"/>
    <property type="molecule type" value="Genomic_DNA"/>
</dbReference>
<evidence type="ECO:0000313" key="4">
    <source>
        <dbReference type="EMBL" id="QBF81309.1"/>
    </source>
</evidence>
<gene>
    <name evidence="1" type="ORF">EXU30_00160</name>
    <name evidence="2" type="ORF">EXU30_00200</name>
    <name evidence="3" type="ORF">EXU30_00245</name>
    <name evidence="4" type="ORF">EXU30_00295</name>
    <name evidence="5" type="ORF">EXU30_00340</name>
</gene>
<dbReference type="OrthoDB" id="9870019at2"/>
<evidence type="ECO:0000313" key="6">
    <source>
        <dbReference type="Proteomes" id="UP000291106"/>
    </source>
</evidence>
<organism evidence="1 6">
    <name type="scientific">Shewanella maritima</name>
    <dbReference type="NCBI Taxonomy" id="2520507"/>
    <lineage>
        <taxon>Bacteria</taxon>
        <taxon>Pseudomonadati</taxon>
        <taxon>Pseudomonadota</taxon>
        <taxon>Gammaproteobacteria</taxon>
        <taxon>Alteromonadales</taxon>
        <taxon>Shewanellaceae</taxon>
        <taxon>Shewanella</taxon>
    </lineage>
</organism>
<reference evidence="1 6" key="1">
    <citation type="submission" date="2019-02" db="EMBL/GenBank/DDBJ databases">
        <title>Shewanella sp. D4-2 isolated from Dokdo Island.</title>
        <authorList>
            <person name="Baek K."/>
        </authorList>
    </citation>
    <scope>NUCLEOTIDE SEQUENCE [LARGE SCALE GENOMIC DNA]</scope>
    <source>
        <strain evidence="1 6">D4-2</strain>
    </source>
</reference>
<name>A0A411PCW8_9GAMM</name>
<dbReference type="RefSeq" id="WP_130597290.1">
    <property type="nucleotide sequence ID" value="NZ_CP036200.1"/>
</dbReference>
<accession>A0A411PCW8</accession>
<proteinExistence type="predicted"/>
<dbReference type="EMBL" id="CP036200">
    <property type="protein sequence ID" value="QBF81290.1"/>
    <property type="molecule type" value="Genomic_DNA"/>
</dbReference>
<sequence>MAKQSDLNFVENTKSCVFCSFKDIEFFWEKGTDTVIVSGFYSDISLRYRCDREISATDARKAIVKFVGDTFHV</sequence>
<dbReference type="KEGG" id="smai:EXU30_00160"/>
<dbReference type="EMBL" id="CP036200">
    <property type="protein sequence ID" value="QBF81299.1"/>
    <property type="molecule type" value="Genomic_DNA"/>
</dbReference>